<organism evidence="1 2">
    <name type="scientific">Candidatus Endolissoclinum faulkneri L2</name>
    <dbReference type="NCBI Taxonomy" id="1193729"/>
    <lineage>
        <taxon>Bacteria</taxon>
        <taxon>Pseudomonadati</taxon>
        <taxon>Pseudomonadota</taxon>
        <taxon>Alphaproteobacteria</taxon>
        <taxon>Rhodospirillales</taxon>
        <taxon>Rhodospirillaceae</taxon>
        <taxon>Candidatus Endolissoclinum</taxon>
    </lineage>
</organism>
<reference evidence="1 2" key="1">
    <citation type="journal article" date="2012" name="Proc. Natl. Acad. Sci. U.S.A.">
        <title>Genome streamlining and chemical defense in a coral reef symbiosis.</title>
        <authorList>
            <person name="Kwan J.C."/>
            <person name="Donia M.S."/>
            <person name="Han A.W."/>
            <person name="Hirose E."/>
            <person name="Haygood M.G."/>
            <person name="Schmidt E.W."/>
        </authorList>
    </citation>
    <scope>NUCLEOTIDE SEQUENCE [LARGE SCALE GENOMIC DNA]</scope>
    <source>
        <strain evidence="1 2">L2</strain>
    </source>
</reference>
<dbReference type="KEGG" id="thal:A1OE_269"/>
<evidence type="ECO:0000313" key="2">
    <source>
        <dbReference type="Proteomes" id="UP000010077"/>
    </source>
</evidence>
<name>K7YPI7_9PROT</name>
<accession>K7YPI7</accession>
<evidence type="ECO:0000313" key="1">
    <source>
        <dbReference type="EMBL" id="AFX98469.1"/>
    </source>
</evidence>
<sequence length="64" mass="7647">MSNILRRLLILLIYKLRSNNANYSIRHFSRRAITNKAILFLVLKLNFSLPKPKYRAFMIIQKVL</sequence>
<proteinExistence type="predicted"/>
<gene>
    <name evidence="1" type="ORF">A1OE_269</name>
</gene>
<dbReference type="HOGENOM" id="CLU_2859319_0_0_5"/>
<dbReference type="EMBL" id="CP003539">
    <property type="protein sequence ID" value="AFX98469.1"/>
    <property type="molecule type" value="Genomic_DNA"/>
</dbReference>
<dbReference type="Proteomes" id="UP000010077">
    <property type="component" value="Chromosome"/>
</dbReference>
<dbReference type="AlphaFoldDB" id="K7YPI7"/>
<keyword evidence="2" id="KW-1185">Reference proteome</keyword>
<protein>
    <submittedName>
        <fullName evidence="1">Uncharacterized protein</fullName>
    </submittedName>
</protein>
<dbReference type="STRING" id="1193729.A1OE_269"/>